<sequence length="89" mass="9762">MVQPIHDRVVIQPEKAEDKTAAGIIIPDTAKEKPQKGKVIASGPGKKDDPNTVKPGDRVLYGKYAGTELQFEGEDYLIMRESDILAIID</sequence>
<protein>
    <recommendedName>
        <fullName evidence="3">Co-chaperonin GroES</fullName>
    </recommendedName>
    <alternativeName>
        <fullName evidence="3">10 kDa chaperonin</fullName>
    </alternativeName>
    <alternativeName>
        <fullName evidence="3">Chaperonin-10</fullName>
        <shortName evidence="3">Cpn10</shortName>
    </alternativeName>
</protein>
<accession>A0A5P2GAR3</accession>
<evidence type="ECO:0000256" key="1">
    <source>
        <dbReference type="ARBA" id="ARBA00006975"/>
    </source>
</evidence>
<evidence type="ECO:0000313" key="6">
    <source>
        <dbReference type="EMBL" id="QES91012.1"/>
    </source>
</evidence>
<dbReference type="SMART" id="SM00883">
    <property type="entry name" value="Cpn10"/>
    <property type="match status" value="1"/>
</dbReference>
<dbReference type="SUPFAM" id="SSF50129">
    <property type="entry name" value="GroES-like"/>
    <property type="match status" value="1"/>
</dbReference>
<comment type="subcellular location">
    <subcellularLocation>
        <location evidence="3">Cytoplasm</location>
    </subcellularLocation>
</comment>
<dbReference type="OrthoDB" id="9806791at2"/>
<dbReference type="Pfam" id="PF00166">
    <property type="entry name" value="Cpn10"/>
    <property type="match status" value="1"/>
</dbReference>
<dbReference type="HAMAP" id="MF_00580">
    <property type="entry name" value="CH10"/>
    <property type="match status" value="1"/>
</dbReference>
<keyword evidence="2 3" id="KW-0143">Chaperone</keyword>
<feature type="compositionally biased region" description="Basic and acidic residues" evidence="5">
    <location>
        <begin position="45"/>
        <end position="55"/>
    </location>
</feature>
<dbReference type="InterPro" id="IPR037124">
    <property type="entry name" value="Chaperonin_GroES_sf"/>
</dbReference>
<keyword evidence="7" id="KW-1185">Reference proteome</keyword>
<comment type="function">
    <text evidence="3 4">Together with the chaperonin GroEL, plays an essential role in assisting protein folding. The GroEL-GroES system forms a nano-cage that allows encapsulation of the non-native substrate proteins and provides a physical environment optimized to promote and accelerate protein folding. GroES binds to the apical surface of the GroEL ring, thereby capping the opening of the GroEL channel.</text>
</comment>
<dbReference type="NCBIfam" id="NF001531">
    <property type="entry name" value="PRK00364.2-2"/>
    <property type="match status" value="1"/>
</dbReference>
<evidence type="ECO:0000256" key="2">
    <source>
        <dbReference type="ARBA" id="ARBA00023186"/>
    </source>
</evidence>
<dbReference type="AlphaFoldDB" id="A0A5P2GAR3"/>
<dbReference type="CDD" id="cd00320">
    <property type="entry name" value="cpn10"/>
    <property type="match status" value="1"/>
</dbReference>
<dbReference type="PANTHER" id="PTHR10772:SF58">
    <property type="entry name" value="CO-CHAPERONIN GROES"/>
    <property type="match status" value="1"/>
</dbReference>
<dbReference type="EMBL" id="CP044016">
    <property type="protein sequence ID" value="QES91012.1"/>
    <property type="molecule type" value="Genomic_DNA"/>
</dbReference>
<dbReference type="GO" id="GO:0051087">
    <property type="term" value="F:protein-folding chaperone binding"/>
    <property type="evidence" value="ECO:0007669"/>
    <property type="project" value="TreeGrafter"/>
</dbReference>
<organism evidence="6 7">
    <name type="scientific">Rhizosphaericola mali</name>
    <dbReference type="NCBI Taxonomy" id="2545455"/>
    <lineage>
        <taxon>Bacteria</taxon>
        <taxon>Pseudomonadati</taxon>
        <taxon>Bacteroidota</taxon>
        <taxon>Chitinophagia</taxon>
        <taxon>Chitinophagales</taxon>
        <taxon>Chitinophagaceae</taxon>
        <taxon>Rhizosphaericola</taxon>
    </lineage>
</organism>
<proteinExistence type="inferred from homology"/>
<feature type="region of interest" description="Disordered" evidence="5">
    <location>
        <begin position="33"/>
        <end position="55"/>
    </location>
</feature>
<dbReference type="Gene3D" id="2.30.33.40">
    <property type="entry name" value="GroES chaperonin"/>
    <property type="match status" value="1"/>
</dbReference>
<dbReference type="PANTHER" id="PTHR10772">
    <property type="entry name" value="10 KDA HEAT SHOCK PROTEIN"/>
    <property type="match status" value="1"/>
</dbReference>
<dbReference type="KEGG" id="arac:E0W69_017215"/>
<comment type="similarity">
    <text evidence="1 3 4">Belongs to the GroES chaperonin family.</text>
</comment>
<dbReference type="InterPro" id="IPR020818">
    <property type="entry name" value="Chaperonin_GroES"/>
</dbReference>
<comment type="subunit">
    <text evidence="3">Heptamer of 7 subunits arranged in a ring. Interacts with the chaperonin GroEL.</text>
</comment>
<evidence type="ECO:0000256" key="3">
    <source>
        <dbReference type="HAMAP-Rule" id="MF_00580"/>
    </source>
</evidence>
<keyword evidence="3" id="KW-0963">Cytoplasm</keyword>
<dbReference type="PRINTS" id="PR00297">
    <property type="entry name" value="CHAPERONIN10"/>
</dbReference>
<dbReference type="Proteomes" id="UP000292424">
    <property type="component" value="Chromosome"/>
</dbReference>
<dbReference type="GO" id="GO:0005737">
    <property type="term" value="C:cytoplasm"/>
    <property type="evidence" value="ECO:0007669"/>
    <property type="project" value="UniProtKB-SubCell"/>
</dbReference>
<reference evidence="6 7" key="1">
    <citation type="submission" date="2019-09" db="EMBL/GenBank/DDBJ databases">
        <title>Complete genome sequence of Arachidicoccus sp. B3-10 isolated from apple orchard soil.</title>
        <authorList>
            <person name="Kim H.S."/>
            <person name="Han K.-I."/>
            <person name="Suh M.K."/>
            <person name="Lee K.C."/>
            <person name="Eom M.K."/>
            <person name="Kim J.-S."/>
            <person name="Kang S.W."/>
            <person name="Sin Y."/>
            <person name="Lee J.-S."/>
        </authorList>
    </citation>
    <scope>NUCLEOTIDE SEQUENCE [LARGE SCALE GENOMIC DNA]</scope>
    <source>
        <strain evidence="6 7">B3-10</strain>
    </source>
</reference>
<dbReference type="InterPro" id="IPR011032">
    <property type="entry name" value="GroES-like_sf"/>
</dbReference>
<dbReference type="NCBIfam" id="NF001533">
    <property type="entry name" value="PRK00364.2-4"/>
    <property type="match status" value="1"/>
</dbReference>
<dbReference type="GO" id="GO:0005524">
    <property type="term" value="F:ATP binding"/>
    <property type="evidence" value="ECO:0007669"/>
    <property type="project" value="InterPro"/>
</dbReference>
<gene>
    <name evidence="3" type="primary">groES</name>
    <name evidence="3" type="synonym">groS</name>
    <name evidence="6" type="ORF">E0W69_017215</name>
</gene>
<evidence type="ECO:0000313" key="7">
    <source>
        <dbReference type="Proteomes" id="UP000292424"/>
    </source>
</evidence>
<name>A0A5P2GAR3_9BACT</name>
<evidence type="ECO:0000256" key="5">
    <source>
        <dbReference type="SAM" id="MobiDB-lite"/>
    </source>
</evidence>
<dbReference type="GO" id="GO:0051082">
    <property type="term" value="F:unfolded protein binding"/>
    <property type="evidence" value="ECO:0007669"/>
    <property type="project" value="TreeGrafter"/>
</dbReference>
<dbReference type="GO" id="GO:0044183">
    <property type="term" value="F:protein folding chaperone"/>
    <property type="evidence" value="ECO:0007669"/>
    <property type="project" value="InterPro"/>
</dbReference>
<dbReference type="FunFam" id="2.30.33.40:FF:000001">
    <property type="entry name" value="10 kDa chaperonin"/>
    <property type="match status" value="1"/>
</dbReference>
<dbReference type="GO" id="GO:0046872">
    <property type="term" value="F:metal ion binding"/>
    <property type="evidence" value="ECO:0007669"/>
    <property type="project" value="TreeGrafter"/>
</dbReference>
<evidence type="ECO:0000256" key="4">
    <source>
        <dbReference type="RuleBase" id="RU000535"/>
    </source>
</evidence>